<dbReference type="InterPro" id="IPR018656">
    <property type="entry name" value="DUF2087"/>
</dbReference>
<organism evidence="2 3">
    <name type="scientific">Aerococcus urinaeequi</name>
    <dbReference type="NCBI Taxonomy" id="51665"/>
    <lineage>
        <taxon>Bacteria</taxon>
        <taxon>Bacillati</taxon>
        <taxon>Bacillota</taxon>
        <taxon>Bacilli</taxon>
        <taxon>Lactobacillales</taxon>
        <taxon>Aerococcaceae</taxon>
        <taxon>Aerococcus</taxon>
    </lineage>
</organism>
<dbReference type="Proteomes" id="UP001179483">
    <property type="component" value="Chromosome"/>
</dbReference>
<dbReference type="AlphaFoldDB" id="A0AAE9XR55"/>
<dbReference type="EMBL" id="CP116590">
    <property type="protein sequence ID" value="WCG38735.1"/>
    <property type="molecule type" value="Genomic_DNA"/>
</dbReference>
<evidence type="ECO:0000313" key="2">
    <source>
        <dbReference type="EMBL" id="WCG38735.1"/>
    </source>
</evidence>
<gene>
    <name evidence="2" type="ORF">PML80_08300</name>
</gene>
<name>A0AAE9XR55_9LACT</name>
<proteinExistence type="predicted"/>
<protein>
    <submittedName>
        <fullName evidence="2">DUF2087 domain-containing protein</fullName>
    </submittedName>
</protein>
<dbReference type="Pfam" id="PF09860">
    <property type="entry name" value="DUF2087"/>
    <property type="match status" value="1"/>
</dbReference>
<feature type="domain" description="DUF2087" evidence="1">
    <location>
        <begin position="2"/>
        <end position="41"/>
    </location>
</feature>
<evidence type="ECO:0000313" key="3">
    <source>
        <dbReference type="Proteomes" id="UP001179483"/>
    </source>
</evidence>
<sequence>MYSEKEVNEILKPIYTDFAIIRRSLIDYGFMEHNQDCTEYWIKAKVK</sequence>
<accession>A0AAE9XR55</accession>
<evidence type="ECO:0000259" key="1">
    <source>
        <dbReference type="Pfam" id="PF09860"/>
    </source>
</evidence>
<reference evidence="2" key="1">
    <citation type="submission" date="2023-01" db="EMBL/GenBank/DDBJ databases">
        <title>Oxazolidinone resistance genes in florfenicol resistant enterococci from beef cattle and veal calves at slaughter.</title>
        <authorList>
            <person name="Biggel M."/>
        </authorList>
    </citation>
    <scope>NUCLEOTIDE SEQUENCE</scope>
    <source>
        <strain evidence="2">K79-1</strain>
    </source>
</reference>